<dbReference type="EMBL" id="LJXT01000009">
    <property type="protein sequence ID" value="KPQ19493.1"/>
    <property type="molecule type" value="Genomic_DNA"/>
</dbReference>
<name>A0A0P8ATM8_9BACT</name>
<dbReference type="PANTHER" id="PTHR43245:SF13">
    <property type="entry name" value="UDP-D-APIOSE_UDP-D-XYLOSE SYNTHASE 2"/>
    <property type="match status" value="1"/>
</dbReference>
<proteinExistence type="predicted"/>
<evidence type="ECO:0000313" key="3">
    <source>
        <dbReference type="Proteomes" id="UP000050421"/>
    </source>
</evidence>
<dbReference type="AlphaFoldDB" id="A0A0P8ATM8"/>
<evidence type="ECO:0000259" key="1">
    <source>
        <dbReference type="Pfam" id="PF01370"/>
    </source>
</evidence>
<dbReference type="Pfam" id="PF01370">
    <property type="entry name" value="Epimerase"/>
    <property type="match status" value="1"/>
</dbReference>
<dbReference type="InterPro" id="IPR050177">
    <property type="entry name" value="Lipid_A_modif_metabolic_enz"/>
</dbReference>
<dbReference type="InterPro" id="IPR036291">
    <property type="entry name" value="NAD(P)-bd_dom_sf"/>
</dbReference>
<dbReference type="STRING" id="1305737.GCA_000526355_01780"/>
<dbReference type="PATRIC" id="fig|1305737.6.peg.1186"/>
<dbReference type="Gene3D" id="3.40.50.720">
    <property type="entry name" value="NAD(P)-binding Rossmann-like Domain"/>
    <property type="match status" value="1"/>
</dbReference>
<dbReference type="InterPro" id="IPR001509">
    <property type="entry name" value="Epimerase_deHydtase"/>
</dbReference>
<dbReference type="PANTHER" id="PTHR43245">
    <property type="entry name" value="BIFUNCTIONAL POLYMYXIN RESISTANCE PROTEIN ARNA"/>
    <property type="match status" value="1"/>
</dbReference>
<dbReference type="OrthoDB" id="1490291at2"/>
<accession>A0A0P8ATM8</accession>
<dbReference type="SUPFAM" id="SSF51735">
    <property type="entry name" value="NAD(P)-binding Rossmann-fold domains"/>
    <property type="match status" value="1"/>
</dbReference>
<dbReference type="eggNOG" id="COG0451">
    <property type="taxonomic scope" value="Bacteria"/>
</dbReference>
<sequence length="290" mass="31856">MRVLLTGGSGFLGGILTDTLQKDHELFSLGRSSSNTISCDLSKEIPEIPEIDMIIHSAGKAHVIPKSAEEEQEFFRVNSTGTSNLLKGIKKLPKLMVLISTVAVYGLDEGVNIDENQALNGTTPYAKSKIQAEEIWKSWALSNNVDFLILRLPLIAGPNPPGNLGAMIKAIEKGYYFRMGDGQAKKSVVLARDIAEHLPKWIGHSGVYNLTDGIHPSLKDLDSYLSLKYGKKVRSISEGLLGFISKIGDVISVFPFNSYRHSKLKSTLTFSDLKARRELAWSPKPVIGNF</sequence>
<comment type="caution">
    <text evidence="2">The sequence shown here is derived from an EMBL/GenBank/DDBJ whole genome shotgun (WGS) entry which is preliminary data.</text>
</comment>
<reference evidence="2 3" key="1">
    <citation type="submission" date="2015-09" db="EMBL/GenBank/DDBJ databases">
        <title>Identification and resolution of microdiversity through metagenomic sequencing of parallel consortia.</title>
        <authorList>
            <person name="Nelson W.C."/>
            <person name="Romine M.F."/>
            <person name="Lindemann S.R."/>
        </authorList>
    </citation>
    <scope>NUCLEOTIDE SEQUENCE [LARGE SCALE GENOMIC DNA]</scope>
    <source>
        <strain evidence="2">HL-49</strain>
    </source>
</reference>
<organism evidence="2 3">
    <name type="scientific">Algoriphagus marincola HL-49</name>
    <dbReference type="NCBI Taxonomy" id="1305737"/>
    <lineage>
        <taxon>Bacteria</taxon>
        <taxon>Pseudomonadati</taxon>
        <taxon>Bacteroidota</taxon>
        <taxon>Cytophagia</taxon>
        <taxon>Cytophagales</taxon>
        <taxon>Cyclobacteriaceae</taxon>
        <taxon>Algoriphagus</taxon>
    </lineage>
</organism>
<feature type="domain" description="NAD-dependent epimerase/dehydratase" evidence="1">
    <location>
        <begin position="3"/>
        <end position="199"/>
    </location>
</feature>
<gene>
    <name evidence="2" type="ORF">HLUCCX10_02595</name>
</gene>
<dbReference type="Proteomes" id="UP000050421">
    <property type="component" value="Unassembled WGS sequence"/>
</dbReference>
<protein>
    <submittedName>
        <fullName evidence="2">Nucleoside-diphosphate-sugar epimerase</fullName>
    </submittedName>
</protein>
<evidence type="ECO:0000313" key="2">
    <source>
        <dbReference type="EMBL" id="KPQ19493.1"/>
    </source>
</evidence>